<keyword evidence="3" id="KW-1185">Reference proteome</keyword>
<dbReference type="Proteomes" id="UP000315753">
    <property type="component" value="Unassembled WGS sequence"/>
</dbReference>
<gene>
    <name evidence="2" type="ORF">FKZ59_02775</name>
</gene>
<evidence type="ECO:0000313" key="3">
    <source>
        <dbReference type="Proteomes" id="UP000315753"/>
    </source>
</evidence>
<feature type="transmembrane region" description="Helical" evidence="1">
    <location>
        <begin position="174"/>
        <end position="197"/>
    </location>
</feature>
<dbReference type="Pfam" id="PF05145">
    <property type="entry name" value="AbrB"/>
    <property type="match status" value="1"/>
</dbReference>
<keyword evidence="1" id="KW-0812">Transmembrane</keyword>
<dbReference type="EMBL" id="VIGD01000002">
    <property type="protein sequence ID" value="TQE92032.1"/>
    <property type="molecule type" value="Genomic_DNA"/>
</dbReference>
<reference evidence="2 3" key="1">
    <citation type="submission" date="2019-06" db="EMBL/GenBank/DDBJ databases">
        <title>Genome sequence of Ureibacillus terrenus.</title>
        <authorList>
            <person name="Maclea K.S."/>
            <person name="Simoes M."/>
        </authorList>
    </citation>
    <scope>NUCLEOTIDE SEQUENCE [LARGE SCALE GENOMIC DNA]</scope>
    <source>
        <strain evidence="2 3">ATCC BAA-384</strain>
    </source>
</reference>
<feature type="transmembrane region" description="Helical" evidence="1">
    <location>
        <begin position="30"/>
        <end position="48"/>
    </location>
</feature>
<sequence>MQQILSMVVVLAVSLLGVSVFTIFHLPVPWLLGPIFFVLISQFFIKKIPLYWPPVCRNLGLIIVGIAIGQSFDFDVFSGMDWLIGIMLLVNVMVLLFSAILAFGLVKMGKLSLKTALTCTVPGGLSQIVAFAEEEKDIDLAVVTYFHVIRVIAIVIGIPLLLHVHVAESGEASAFSFSSMGELILLLAAAAGSVWVGKKLKIPVPYFLSPVLFVIGLQLFSAGTPEVPGILLHFAQLMIGAYIGRLLTPEMLVLGKRVVLWGIATTVMLLLFTFGQGWMLMKMMGYALTTSILSTAAGGLDQMSLLASAIGADVTVVTIFQMFRILFIFLVVLPLLKAACHYIDRKNEGKV</sequence>
<dbReference type="GO" id="GO:0016020">
    <property type="term" value="C:membrane"/>
    <property type="evidence" value="ECO:0007669"/>
    <property type="project" value="InterPro"/>
</dbReference>
<dbReference type="GO" id="GO:0010468">
    <property type="term" value="P:regulation of gene expression"/>
    <property type="evidence" value="ECO:0007669"/>
    <property type="project" value="InterPro"/>
</dbReference>
<feature type="transmembrane region" description="Helical" evidence="1">
    <location>
        <begin position="204"/>
        <end position="224"/>
    </location>
</feature>
<protein>
    <submittedName>
        <fullName evidence="2">AbrB family transcriptional regulator</fullName>
    </submittedName>
</protein>
<comment type="caution">
    <text evidence="2">The sequence shown here is derived from an EMBL/GenBank/DDBJ whole genome shotgun (WGS) entry which is preliminary data.</text>
</comment>
<dbReference type="PANTHER" id="PTHR38457">
    <property type="entry name" value="REGULATOR ABRB-RELATED"/>
    <property type="match status" value="1"/>
</dbReference>
<feature type="transmembrane region" description="Helical" evidence="1">
    <location>
        <begin position="55"/>
        <end position="72"/>
    </location>
</feature>
<dbReference type="PANTHER" id="PTHR38457:SF1">
    <property type="entry name" value="REGULATOR ABRB-RELATED"/>
    <property type="match status" value="1"/>
</dbReference>
<name>A0A540V5L2_9BACL</name>
<dbReference type="OrthoDB" id="5460360at2"/>
<dbReference type="RefSeq" id="WP_141601208.1">
    <property type="nucleotide sequence ID" value="NZ_JARMSB010000008.1"/>
</dbReference>
<feature type="transmembrane region" description="Helical" evidence="1">
    <location>
        <begin position="140"/>
        <end position="162"/>
    </location>
</feature>
<evidence type="ECO:0000256" key="1">
    <source>
        <dbReference type="SAM" id="Phobius"/>
    </source>
</evidence>
<feature type="transmembrane region" description="Helical" evidence="1">
    <location>
        <begin position="84"/>
        <end position="106"/>
    </location>
</feature>
<evidence type="ECO:0000313" key="2">
    <source>
        <dbReference type="EMBL" id="TQE92032.1"/>
    </source>
</evidence>
<keyword evidence="1" id="KW-0472">Membrane</keyword>
<dbReference type="PIRSF" id="PIRSF038991">
    <property type="entry name" value="Protein_AbrB"/>
    <property type="match status" value="1"/>
</dbReference>
<accession>A0A540V5L2</accession>
<dbReference type="InterPro" id="IPR017516">
    <property type="entry name" value="AbrB_dup"/>
</dbReference>
<organism evidence="2 3">
    <name type="scientific">Ureibacillus terrenus</name>
    <dbReference type="NCBI Taxonomy" id="118246"/>
    <lineage>
        <taxon>Bacteria</taxon>
        <taxon>Bacillati</taxon>
        <taxon>Bacillota</taxon>
        <taxon>Bacilli</taxon>
        <taxon>Bacillales</taxon>
        <taxon>Caryophanaceae</taxon>
        <taxon>Ureibacillus</taxon>
    </lineage>
</organism>
<feature type="transmembrane region" description="Helical" evidence="1">
    <location>
        <begin position="314"/>
        <end position="336"/>
    </location>
</feature>
<dbReference type="AlphaFoldDB" id="A0A540V5L2"/>
<feature type="transmembrane region" description="Helical" evidence="1">
    <location>
        <begin position="7"/>
        <end position="24"/>
    </location>
</feature>
<feature type="transmembrane region" description="Helical" evidence="1">
    <location>
        <begin position="259"/>
        <end position="281"/>
    </location>
</feature>
<proteinExistence type="predicted"/>
<feature type="transmembrane region" description="Helical" evidence="1">
    <location>
        <begin position="230"/>
        <end position="247"/>
    </location>
</feature>
<dbReference type="InterPro" id="IPR007820">
    <property type="entry name" value="AbrB_fam"/>
</dbReference>
<dbReference type="NCBIfam" id="TIGR03082">
    <property type="entry name" value="Gneg_AbrB_dup"/>
    <property type="match status" value="2"/>
</dbReference>
<keyword evidence="1" id="KW-1133">Transmembrane helix</keyword>